<dbReference type="InterPro" id="IPR042174">
    <property type="entry name" value="RecF_2"/>
</dbReference>
<dbReference type="GO" id="GO:0000731">
    <property type="term" value="P:DNA synthesis involved in DNA repair"/>
    <property type="evidence" value="ECO:0007669"/>
    <property type="project" value="TreeGrafter"/>
</dbReference>
<dbReference type="PROSITE" id="PS00618">
    <property type="entry name" value="RECF_2"/>
    <property type="match status" value="1"/>
</dbReference>
<comment type="subcellular location">
    <subcellularLocation>
        <location evidence="1 12 13">Cytoplasm</location>
    </subcellularLocation>
</comment>
<dbReference type="Pfam" id="PF02463">
    <property type="entry name" value="SMC_N"/>
    <property type="match status" value="1"/>
</dbReference>
<evidence type="ECO:0000256" key="7">
    <source>
        <dbReference type="ARBA" id="ARBA00022763"/>
    </source>
</evidence>
<keyword evidence="8 12" id="KW-0067">ATP-binding</keyword>
<dbReference type="PROSITE" id="PS00617">
    <property type="entry name" value="RECF_1"/>
    <property type="match status" value="1"/>
</dbReference>
<dbReference type="NCBIfam" id="TIGR00611">
    <property type="entry name" value="recf"/>
    <property type="match status" value="1"/>
</dbReference>
<dbReference type="InterPro" id="IPR018078">
    <property type="entry name" value="DNA-binding_RecF_CS"/>
</dbReference>
<evidence type="ECO:0000256" key="2">
    <source>
        <dbReference type="ARBA" id="ARBA00008016"/>
    </source>
</evidence>
<dbReference type="GO" id="GO:0009432">
    <property type="term" value="P:SOS response"/>
    <property type="evidence" value="ECO:0007669"/>
    <property type="project" value="UniProtKB-UniRule"/>
</dbReference>
<dbReference type="Gene3D" id="1.20.1050.90">
    <property type="entry name" value="RecF/RecN/SMC, N-terminal domain"/>
    <property type="match status" value="1"/>
</dbReference>
<dbReference type="Proteomes" id="UP000050326">
    <property type="component" value="Unassembled WGS sequence"/>
</dbReference>
<comment type="caution">
    <text evidence="15">The sequence shown here is derived from an EMBL/GenBank/DDBJ whole genome shotgun (WGS) entry which is preliminary data.</text>
</comment>
<evidence type="ECO:0000256" key="12">
    <source>
        <dbReference type="HAMAP-Rule" id="MF_00365"/>
    </source>
</evidence>
<keyword evidence="4 12" id="KW-0963">Cytoplasm</keyword>
<evidence type="ECO:0000313" key="16">
    <source>
        <dbReference type="Proteomes" id="UP000050326"/>
    </source>
</evidence>
<comment type="similarity">
    <text evidence="2 12 13">Belongs to the RecF family.</text>
</comment>
<evidence type="ECO:0000256" key="3">
    <source>
        <dbReference type="ARBA" id="ARBA00020170"/>
    </source>
</evidence>
<evidence type="ECO:0000256" key="13">
    <source>
        <dbReference type="RuleBase" id="RU000578"/>
    </source>
</evidence>
<keyword evidence="6 12" id="KW-0547">Nucleotide-binding</keyword>
<dbReference type="GO" id="GO:0003697">
    <property type="term" value="F:single-stranded DNA binding"/>
    <property type="evidence" value="ECO:0007669"/>
    <property type="project" value="UniProtKB-UniRule"/>
</dbReference>
<keyword evidence="5 12" id="KW-0235">DNA replication</keyword>
<reference evidence="15 16" key="1">
    <citation type="submission" date="2015-09" db="EMBL/GenBank/DDBJ databases">
        <title>Genome sequence of Oxobacter pfennigii DSM 3222.</title>
        <authorList>
            <person name="Poehlein A."/>
            <person name="Bengelsdorf F.R."/>
            <person name="Schiel-Bengelsdorf B."/>
            <person name="Duerre P."/>
            <person name="Daniel R."/>
        </authorList>
    </citation>
    <scope>NUCLEOTIDE SEQUENCE [LARGE SCALE GENOMIC DNA]</scope>
    <source>
        <strain evidence="15 16">DSM 3222</strain>
    </source>
</reference>
<dbReference type="SUPFAM" id="SSF52540">
    <property type="entry name" value="P-loop containing nucleoside triphosphate hydrolases"/>
    <property type="match status" value="1"/>
</dbReference>
<keyword evidence="16" id="KW-1185">Reference proteome</keyword>
<organism evidence="15 16">
    <name type="scientific">Oxobacter pfennigii</name>
    <dbReference type="NCBI Taxonomy" id="36849"/>
    <lineage>
        <taxon>Bacteria</taxon>
        <taxon>Bacillati</taxon>
        <taxon>Bacillota</taxon>
        <taxon>Clostridia</taxon>
        <taxon>Eubacteriales</taxon>
        <taxon>Clostridiaceae</taxon>
        <taxon>Oxobacter</taxon>
    </lineage>
</organism>
<evidence type="ECO:0000256" key="6">
    <source>
        <dbReference type="ARBA" id="ARBA00022741"/>
    </source>
</evidence>
<evidence type="ECO:0000256" key="10">
    <source>
        <dbReference type="ARBA" id="ARBA00023204"/>
    </source>
</evidence>
<protein>
    <recommendedName>
        <fullName evidence="3 12">DNA replication and repair protein RecF</fullName>
    </recommendedName>
</protein>
<evidence type="ECO:0000313" key="15">
    <source>
        <dbReference type="EMBL" id="KPU42958.1"/>
    </source>
</evidence>
<evidence type="ECO:0000256" key="4">
    <source>
        <dbReference type="ARBA" id="ARBA00022490"/>
    </source>
</evidence>
<dbReference type="AlphaFoldDB" id="A0A0P9ACZ0"/>
<dbReference type="GO" id="GO:0005524">
    <property type="term" value="F:ATP binding"/>
    <property type="evidence" value="ECO:0007669"/>
    <property type="project" value="UniProtKB-UniRule"/>
</dbReference>
<comment type="function">
    <text evidence="12 13">The RecF protein is involved in DNA metabolism; it is required for DNA replication and normal SOS inducibility. RecF binds preferentially to single-stranded, linear DNA. It also seems to bind ATP.</text>
</comment>
<dbReference type="GO" id="GO:0006302">
    <property type="term" value="P:double-strand break repair"/>
    <property type="evidence" value="ECO:0007669"/>
    <property type="project" value="TreeGrafter"/>
</dbReference>
<feature type="binding site" evidence="12">
    <location>
        <begin position="30"/>
        <end position="37"/>
    </location>
    <ligand>
        <name>ATP</name>
        <dbReference type="ChEBI" id="CHEBI:30616"/>
    </ligand>
</feature>
<dbReference type="InterPro" id="IPR001238">
    <property type="entry name" value="DNA-binding_RecF"/>
</dbReference>
<evidence type="ECO:0000256" key="8">
    <source>
        <dbReference type="ARBA" id="ARBA00022840"/>
    </source>
</evidence>
<dbReference type="Gene3D" id="3.40.50.300">
    <property type="entry name" value="P-loop containing nucleotide triphosphate hydrolases"/>
    <property type="match status" value="1"/>
</dbReference>
<evidence type="ECO:0000256" key="5">
    <source>
        <dbReference type="ARBA" id="ARBA00022705"/>
    </source>
</evidence>
<dbReference type="GO" id="GO:0006260">
    <property type="term" value="P:DNA replication"/>
    <property type="evidence" value="ECO:0007669"/>
    <property type="project" value="UniProtKB-UniRule"/>
</dbReference>
<keyword evidence="11 12" id="KW-0742">SOS response</keyword>
<accession>A0A0P9ACZ0</accession>
<evidence type="ECO:0000256" key="11">
    <source>
        <dbReference type="ARBA" id="ARBA00023236"/>
    </source>
</evidence>
<dbReference type="PANTHER" id="PTHR32182:SF0">
    <property type="entry name" value="DNA REPLICATION AND REPAIR PROTEIN RECF"/>
    <property type="match status" value="1"/>
</dbReference>
<dbReference type="PANTHER" id="PTHR32182">
    <property type="entry name" value="DNA REPLICATION AND REPAIR PROTEIN RECF"/>
    <property type="match status" value="1"/>
</dbReference>
<evidence type="ECO:0000256" key="9">
    <source>
        <dbReference type="ARBA" id="ARBA00023125"/>
    </source>
</evidence>
<name>A0A0P9ACZ0_9CLOT</name>
<sequence length="370" mass="43249">MYVSRMALQNYRNYDKLSLHLHPRLNIFFGNNAQGKTNLVESIYMCGTGRSHRTFKDKEIIRWDTSISSIKNEVVKKEMVTTIEINLFDGKAKNIKVGGVRIDKMSDLFGNLNVVMFSPEDLKLVKEGPVFRRRFLDVEISQVKPNYFYNLNQYNKVLLQRNNLLKSIKYDNSLTKTLDVWDEQLSQYGSYIITYRLDFIKKIGILAKLIHRKITNGKEELSISYSTQFKGVSNREDLKIGIYKKLIERRQEDIRRGITTVGPHRDDMDFYINNIDVKTYGSQGQQRTTALSLKLSELEFIKSECSEYPVLLLDDVLSELDINRQKFLLDSLKNIQTIITCTSINDIIEFRKNDRYLFEVIEGKINKIEE</sequence>
<keyword evidence="10 12" id="KW-0234">DNA repair</keyword>
<dbReference type="InterPro" id="IPR027417">
    <property type="entry name" value="P-loop_NTPase"/>
</dbReference>
<proteinExistence type="inferred from homology"/>
<gene>
    <name evidence="15" type="primary">recF_2</name>
    <name evidence="12" type="synonym">recF</name>
    <name evidence="15" type="ORF">OXPF_37270</name>
</gene>
<dbReference type="PATRIC" id="fig|36849.3.peg.3938"/>
<keyword evidence="7 12" id="KW-0227">DNA damage</keyword>
<feature type="domain" description="RecF/RecN/SMC N-terminal" evidence="14">
    <location>
        <begin position="2"/>
        <end position="343"/>
    </location>
</feature>
<dbReference type="EMBL" id="LKET01000051">
    <property type="protein sequence ID" value="KPU42958.1"/>
    <property type="molecule type" value="Genomic_DNA"/>
</dbReference>
<evidence type="ECO:0000256" key="1">
    <source>
        <dbReference type="ARBA" id="ARBA00004496"/>
    </source>
</evidence>
<dbReference type="RefSeq" id="WP_054876690.1">
    <property type="nucleotide sequence ID" value="NZ_LKET01000051.1"/>
</dbReference>
<keyword evidence="9 12" id="KW-0238">DNA-binding</keyword>
<dbReference type="HAMAP" id="MF_00365">
    <property type="entry name" value="RecF"/>
    <property type="match status" value="1"/>
</dbReference>
<dbReference type="CDD" id="cd03242">
    <property type="entry name" value="ABC_RecF"/>
    <property type="match status" value="1"/>
</dbReference>
<evidence type="ECO:0000259" key="14">
    <source>
        <dbReference type="Pfam" id="PF02463"/>
    </source>
</evidence>
<dbReference type="GO" id="GO:0005737">
    <property type="term" value="C:cytoplasm"/>
    <property type="evidence" value="ECO:0007669"/>
    <property type="project" value="UniProtKB-SubCell"/>
</dbReference>
<dbReference type="InterPro" id="IPR003395">
    <property type="entry name" value="RecF/RecN/SMC_N"/>
</dbReference>
<dbReference type="STRING" id="36849.OXPF_37270"/>
<dbReference type="OrthoDB" id="9803889at2"/>